<sequence>MANDTIDNDAPRQRRSPKPKRNGIRNLAKNNSRGKPKTKPVRLAGWVSEQEQEQQQEQEQPGEEEADWGRAKDDNNNSCNNNNNNNNNVDVNVDEDNRQ</sequence>
<comment type="caution">
    <text evidence="2">The sequence shown here is derived from an EMBL/GenBank/DDBJ whole genome shotgun (WGS) entry which is preliminary data.</text>
</comment>
<dbReference type="Proteomes" id="UP000295192">
    <property type="component" value="Unassembled WGS sequence"/>
</dbReference>
<name>A0A484AUQ1_DRONA</name>
<proteinExistence type="predicted"/>
<accession>A0A484AUQ1</accession>
<evidence type="ECO:0000313" key="2">
    <source>
        <dbReference type="EMBL" id="TDG40339.1"/>
    </source>
</evidence>
<dbReference type="EMBL" id="LSRL02000599">
    <property type="protein sequence ID" value="TDG40339.1"/>
    <property type="molecule type" value="Genomic_DNA"/>
</dbReference>
<protein>
    <submittedName>
        <fullName evidence="2">Uncharacterized protein</fullName>
    </submittedName>
</protein>
<evidence type="ECO:0000256" key="1">
    <source>
        <dbReference type="SAM" id="MobiDB-lite"/>
    </source>
</evidence>
<organism evidence="2 3">
    <name type="scientific">Drosophila navojoa</name>
    <name type="common">Fruit fly</name>
    <dbReference type="NCBI Taxonomy" id="7232"/>
    <lineage>
        <taxon>Eukaryota</taxon>
        <taxon>Metazoa</taxon>
        <taxon>Ecdysozoa</taxon>
        <taxon>Arthropoda</taxon>
        <taxon>Hexapoda</taxon>
        <taxon>Insecta</taxon>
        <taxon>Pterygota</taxon>
        <taxon>Neoptera</taxon>
        <taxon>Endopterygota</taxon>
        <taxon>Diptera</taxon>
        <taxon>Brachycera</taxon>
        <taxon>Muscomorpha</taxon>
        <taxon>Ephydroidea</taxon>
        <taxon>Drosophilidae</taxon>
        <taxon>Drosophila</taxon>
    </lineage>
</organism>
<keyword evidence="3" id="KW-1185">Reference proteome</keyword>
<feature type="compositionally biased region" description="Acidic residues" evidence="1">
    <location>
        <begin position="50"/>
        <end position="66"/>
    </location>
</feature>
<gene>
    <name evidence="2" type="ORF">AWZ03_013241</name>
</gene>
<feature type="compositionally biased region" description="Basic residues" evidence="1">
    <location>
        <begin position="13"/>
        <end position="23"/>
    </location>
</feature>
<feature type="region of interest" description="Disordered" evidence="1">
    <location>
        <begin position="1"/>
        <end position="99"/>
    </location>
</feature>
<feature type="compositionally biased region" description="Low complexity" evidence="1">
    <location>
        <begin position="76"/>
        <end position="91"/>
    </location>
</feature>
<reference evidence="2 3" key="1">
    <citation type="journal article" date="2019" name="J. Hered.">
        <title>An Improved Genome Assembly for Drosophila navojoa, the Basal Species in the mojavensis Cluster.</title>
        <authorList>
            <person name="Vanderlinde T."/>
            <person name="Dupim E.G."/>
            <person name="Nazario-Yepiz N.O."/>
            <person name="Carvalho A.B."/>
        </authorList>
    </citation>
    <scope>NUCLEOTIDE SEQUENCE [LARGE SCALE GENOMIC DNA]</scope>
    <source>
        <strain evidence="2">Navoj_Jal97</strain>
        <tissue evidence="2">Whole organism</tissue>
    </source>
</reference>
<dbReference type="AlphaFoldDB" id="A0A484AUQ1"/>
<evidence type="ECO:0000313" key="3">
    <source>
        <dbReference type="Proteomes" id="UP000295192"/>
    </source>
</evidence>